<name>A0ABW2RVM1_9NOCA</name>
<comment type="caution">
    <text evidence="2">The sequence shown here is derived from an EMBL/GenBank/DDBJ whole genome shotgun (WGS) entry which is preliminary data.</text>
</comment>
<dbReference type="Proteomes" id="UP001596484">
    <property type="component" value="Unassembled WGS sequence"/>
</dbReference>
<reference evidence="3" key="1">
    <citation type="journal article" date="2019" name="Int. J. Syst. Evol. Microbiol.">
        <title>The Global Catalogue of Microorganisms (GCM) 10K type strain sequencing project: providing services to taxonomists for standard genome sequencing and annotation.</title>
        <authorList>
            <consortium name="The Broad Institute Genomics Platform"/>
            <consortium name="The Broad Institute Genome Sequencing Center for Infectious Disease"/>
            <person name="Wu L."/>
            <person name="Ma J."/>
        </authorList>
    </citation>
    <scope>NUCLEOTIDE SEQUENCE [LARGE SCALE GENOMIC DNA]</scope>
    <source>
        <strain evidence="3">ICMP 19430</strain>
    </source>
</reference>
<evidence type="ECO:0000313" key="2">
    <source>
        <dbReference type="EMBL" id="MFC7447900.1"/>
    </source>
</evidence>
<feature type="region of interest" description="Disordered" evidence="1">
    <location>
        <begin position="52"/>
        <end position="84"/>
    </location>
</feature>
<dbReference type="EMBL" id="JBHTCS010000010">
    <property type="protein sequence ID" value="MFC7447900.1"/>
    <property type="molecule type" value="Genomic_DNA"/>
</dbReference>
<evidence type="ECO:0000256" key="1">
    <source>
        <dbReference type="SAM" id="MobiDB-lite"/>
    </source>
</evidence>
<evidence type="ECO:0000313" key="3">
    <source>
        <dbReference type="Proteomes" id="UP001596484"/>
    </source>
</evidence>
<gene>
    <name evidence="2" type="ORF">ACFQS9_08360</name>
</gene>
<sequence length="84" mass="8876">MSAIDCTNCGRVVADGYELCTLCADKLCKELLAVPGLISDLTVTRARLDRMSRGRVGGKSSEAALPRAPRPVRPAAISVRSTTS</sequence>
<dbReference type="RefSeq" id="WP_378403444.1">
    <property type="nucleotide sequence ID" value="NZ_JBHTCS010000010.1"/>
</dbReference>
<proteinExistence type="predicted"/>
<protein>
    <submittedName>
        <fullName evidence="2">Uncharacterized protein</fullName>
    </submittedName>
</protein>
<organism evidence="2 3">
    <name type="scientific">Rhodococcus daqingensis</name>
    <dbReference type="NCBI Taxonomy" id="2479363"/>
    <lineage>
        <taxon>Bacteria</taxon>
        <taxon>Bacillati</taxon>
        <taxon>Actinomycetota</taxon>
        <taxon>Actinomycetes</taxon>
        <taxon>Mycobacteriales</taxon>
        <taxon>Nocardiaceae</taxon>
        <taxon>Rhodococcus</taxon>
    </lineage>
</organism>
<keyword evidence="3" id="KW-1185">Reference proteome</keyword>
<accession>A0ABW2RVM1</accession>